<evidence type="ECO:0000313" key="5">
    <source>
        <dbReference type="Ensembl" id="ENSPNAP00000006737.2"/>
    </source>
</evidence>
<evidence type="ECO:0000313" key="6">
    <source>
        <dbReference type="Proteomes" id="UP001501920"/>
    </source>
</evidence>
<dbReference type="InterPro" id="IPR019734">
    <property type="entry name" value="TPR_rpt"/>
</dbReference>
<keyword evidence="2 4" id="KW-0802">TPR repeat</keyword>
<feature type="repeat" description="TPR" evidence="4">
    <location>
        <begin position="436"/>
        <end position="469"/>
    </location>
</feature>
<dbReference type="Ensembl" id="ENSPNAT00000003055.2">
    <property type="protein sequence ID" value="ENSPNAP00000006737.2"/>
    <property type="gene ID" value="ENSPNAG00000002362.2"/>
</dbReference>
<comment type="similarity">
    <text evidence="3">Belongs to the IFIT family.</text>
</comment>
<feature type="repeat" description="TPR" evidence="4">
    <location>
        <begin position="251"/>
        <end position="284"/>
    </location>
</feature>
<organism evidence="5 6">
    <name type="scientific">Pygocentrus nattereri</name>
    <name type="common">Red-bellied piranha</name>
    <dbReference type="NCBI Taxonomy" id="42514"/>
    <lineage>
        <taxon>Eukaryota</taxon>
        <taxon>Metazoa</taxon>
        <taxon>Chordata</taxon>
        <taxon>Craniata</taxon>
        <taxon>Vertebrata</taxon>
        <taxon>Euteleostomi</taxon>
        <taxon>Actinopterygii</taxon>
        <taxon>Neopterygii</taxon>
        <taxon>Teleostei</taxon>
        <taxon>Ostariophysi</taxon>
        <taxon>Characiformes</taxon>
        <taxon>Characoidei</taxon>
        <taxon>Pygocentrus</taxon>
    </lineage>
</organism>
<proteinExistence type="inferred from homology"/>
<evidence type="ECO:0000256" key="4">
    <source>
        <dbReference type="PROSITE-ProRule" id="PRU00339"/>
    </source>
</evidence>
<dbReference type="PANTHER" id="PTHR10271">
    <property type="entry name" value="INTERFERON-INDUCED PROTEIN WITH TETRATRICOPEPTIDE REPEATS"/>
    <property type="match status" value="1"/>
</dbReference>
<dbReference type="Pfam" id="PF13432">
    <property type="entry name" value="TPR_16"/>
    <property type="match status" value="1"/>
</dbReference>
<sequence length="482" mass="56191">MSMTQDALLETELQQLECHFTWELKKEDTNITDLLNRLEQHDELYLGGKAGVAQTNNSLAFVKYLLGFPTEALSCLQKSEELTKEHHENDCDKWLIVTYGNLAWLQYHMKSYAECESYLEKLRDIAKRFPMEPASALHHEVLGEKAWALFKFSRENYERAKECFRMALELEPRDPQWNAGYAFVLHRTERRSGSRRDDSLAVKQLRKAIDTDPDNDELKALLALRLAEFDSEYDEAENLVEKALEGSPNAPHVVRYVGKFFRDYGSVDRSIALLKRALEHSPNSGFIHHQLALCYKSKKISLQKKESRDSPSADVEIQRLRRQCIYHLEKATTLKTDFIIAMIQLAVQYGDDDQLDRAEHLFQETLMKAKEKNEILQQPYFYYGEFQQYRKRFLPLAISYYKECLKIDHDSIDGRKSVKKLTKIADRYLAKNPQDGRAWGILGFIHKEKGEKIRAIECYEKALQFKSSDEYLSALCELRLSL</sequence>
<dbReference type="SUPFAM" id="SSF48452">
    <property type="entry name" value="TPR-like"/>
    <property type="match status" value="3"/>
</dbReference>
<dbReference type="Proteomes" id="UP001501920">
    <property type="component" value="Chromosome 13"/>
</dbReference>
<dbReference type="RefSeq" id="XP_017541813.1">
    <property type="nucleotide sequence ID" value="XM_017686324.2"/>
</dbReference>
<evidence type="ECO:0008006" key="7">
    <source>
        <dbReference type="Google" id="ProtNLM"/>
    </source>
</evidence>
<evidence type="ECO:0000256" key="1">
    <source>
        <dbReference type="ARBA" id="ARBA00022737"/>
    </source>
</evidence>
<dbReference type="GeneID" id="108413684"/>
<evidence type="ECO:0000256" key="2">
    <source>
        <dbReference type="ARBA" id="ARBA00022803"/>
    </source>
</evidence>
<dbReference type="STRING" id="42514.ENSPNAP00000006737"/>
<protein>
    <recommendedName>
        <fullName evidence="7">Interferon-induced protein with tetratricopeptide repeats 5</fullName>
    </recommendedName>
</protein>
<dbReference type="PANTHER" id="PTHR10271:SF29">
    <property type="entry name" value="INTERFERON-INDUCED PROTEIN WITH TETRATRICOPEPTIDE REPEATS-RELATED"/>
    <property type="match status" value="1"/>
</dbReference>
<dbReference type="Gene3D" id="1.25.40.10">
    <property type="entry name" value="Tetratricopeptide repeat domain"/>
    <property type="match status" value="3"/>
</dbReference>
<dbReference type="SMART" id="SM00028">
    <property type="entry name" value="TPR"/>
    <property type="match status" value="6"/>
</dbReference>
<dbReference type="OMA" id="WVLASHQ"/>
<accession>A0A3B4C4B4</accession>
<reference evidence="5" key="2">
    <citation type="submission" date="2025-08" db="UniProtKB">
        <authorList>
            <consortium name="Ensembl"/>
        </authorList>
    </citation>
    <scope>IDENTIFICATION</scope>
</reference>
<dbReference type="Pfam" id="PF13424">
    <property type="entry name" value="TPR_12"/>
    <property type="match status" value="1"/>
</dbReference>
<evidence type="ECO:0000256" key="3">
    <source>
        <dbReference type="ARBA" id="ARBA00038336"/>
    </source>
</evidence>
<name>A0A3B4C4B4_PYGNA</name>
<reference evidence="5 6" key="1">
    <citation type="submission" date="2020-10" db="EMBL/GenBank/DDBJ databases">
        <title>Pygocentrus nattereri (red-bellied piranha) genome, fPygNat1, primary haplotype.</title>
        <authorList>
            <person name="Myers G."/>
            <person name="Meyer A."/>
            <person name="Karagic N."/>
            <person name="Pippel M."/>
            <person name="Winkler S."/>
            <person name="Tracey A."/>
            <person name="Wood J."/>
            <person name="Formenti G."/>
            <person name="Howe K."/>
            <person name="Fedrigo O."/>
            <person name="Jarvis E.D."/>
        </authorList>
    </citation>
    <scope>NUCLEOTIDE SEQUENCE [LARGE SCALE GENOMIC DNA]</scope>
</reference>
<reference evidence="5" key="3">
    <citation type="submission" date="2025-09" db="UniProtKB">
        <authorList>
            <consortium name="Ensembl"/>
        </authorList>
    </citation>
    <scope>IDENTIFICATION</scope>
</reference>
<dbReference type="AlphaFoldDB" id="A0A3B4C4B4"/>
<dbReference type="GeneTree" id="ENSGT00950000182946"/>
<dbReference type="GO" id="GO:0051607">
    <property type="term" value="P:defense response to virus"/>
    <property type="evidence" value="ECO:0007669"/>
    <property type="project" value="TreeGrafter"/>
</dbReference>
<dbReference type="OrthoDB" id="410267at2759"/>
<dbReference type="FunFam" id="1.25.40.10:FF:000032">
    <property type="entry name" value="Interferon-induced protein with tetratricopeptide repeats 5"/>
    <property type="match status" value="1"/>
</dbReference>
<keyword evidence="6" id="KW-1185">Reference proteome</keyword>
<dbReference type="PROSITE" id="PS50005">
    <property type="entry name" value="TPR"/>
    <property type="match status" value="2"/>
</dbReference>
<dbReference type="Pfam" id="PF13181">
    <property type="entry name" value="TPR_8"/>
    <property type="match status" value="1"/>
</dbReference>
<keyword evidence="1" id="KW-0677">Repeat</keyword>
<dbReference type="GO" id="GO:0005829">
    <property type="term" value="C:cytosol"/>
    <property type="evidence" value="ECO:0007669"/>
    <property type="project" value="TreeGrafter"/>
</dbReference>
<dbReference type="InterPro" id="IPR011990">
    <property type="entry name" value="TPR-like_helical_dom_sf"/>
</dbReference>